<evidence type="ECO:0000256" key="5">
    <source>
        <dbReference type="RuleBase" id="RU003823"/>
    </source>
</evidence>
<comment type="similarity">
    <text evidence="1 5">Belongs to the universal ribosomal protein uS5 family.</text>
</comment>
<dbReference type="InterPro" id="IPR000851">
    <property type="entry name" value="Ribosomal_uS5"/>
</dbReference>
<dbReference type="PROSITE" id="PS50881">
    <property type="entry name" value="S5_DSRBD"/>
    <property type="match status" value="1"/>
</dbReference>
<protein>
    <recommendedName>
        <fullName evidence="6">S5 DRBM domain-containing protein</fullName>
    </recommendedName>
</protein>
<reference evidence="7" key="2">
    <citation type="submission" date="2021-05" db="EMBL/GenBank/DDBJ databases">
        <authorList>
            <person name="Pain A."/>
        </authorList>
    </citation>
    <scope>NUCLEOTIDE SEQUENCE</scope>
    <source>
        <strain evidence="7">1802A</strain>
    </source>
</reference>
<evidence type="ECO:0000256" key="2">
    <source>
        <dbReference type="ARBA" id="ARBA00022980"/>
    </source>
</evidence>
<dbReference type="Proteomes" id="UP001195914">
    <property type="component" value="Unassembled WGS sequence"/>
</dbReference>
<dbReference type="Gene3D" id="3.30.230.10">
    <property type="match status" value="1"/>
</dbReference>
<dbReference type="AlphaFoldDB" id="A0AAD9LKC0"/>
<dbReference type="SUPFAM" id="SSF54768">
    <property type="entry name" value="dsRNA-binding domain-like"/>
    <property type="match status" value="1"/>
</dbReference>
<evidence type="ECO:0000313" key="7">
    <source>
        <dbReference type="EMBL" id="KAK1939833.1"/>
    </source>
</evidence>
<dbReference type="InterPro" id="IPR014721">
    <property type="entry name" value="Ribsml_uS5_D2-typ_fold_subgr"/>
</dbReference>
<dbReference type="InterPro" id="IPR005324">
    <property type="entry name" value="Ribosomal_uS5_C"/>
</dbReference>
<dbReference type="Pfam" id="PF03719">
    <property type="entry name" value="Ribosomal_S5_C"/>
    <property type="match status" value="1"/>
</dbReference>
<dbReference type="SUPFAM" id="SSF54211">
    <property type="entry name" value="Ribosomal protein S5 domain 2-like"/>
    <property type="match status" value="1"/>
</dbReference>
<evidence type="ECO:0000256" key="4">
    <source>
        <dbReference type="PROSITE-ProRule" id="PRU00268"/>
    </source>
</evidence>
<accession>A0AAD9LKC0</accession>
<dbReference type="GO" id="GO:0005840">
    <property type="term" value="C:ribosome"/>
    <property type="evidence" value="ECO:0007669"/>
    <property type="project" value="UniProtKB-KW"/>
</dbReference>
<name>A0AAD9LKC0_BABDI</name>
<dbReference type="Pfam" id="PF00333">
    <property type="entry name" value="Ribosomal_S5"/>
    <property type="match status" value="1"/>
</dbReference>
<evidence type="ECO:0000256" key="1">
    <source>
        <dbReference type="ARBA" id="ARBA00008945"/>
    </source>
</evidence>
<dbReference type="GO" id="GO:0003723">
    <property type="term" value="F:RNA binding"/>
    <property type="evidence" value="ECO:0007669"/>
    <property type="project" value="InterPro"/>
</dbReference>
<dbReference type="InterPro" id="IPR020568">
    <property type="entry name" value="Ribosomal_Su5_D2-typ_SF"/>
</dbReference>
<evidence type="ECO:0000256" key="3">
    <source>
        <dbReference type="ARBA" id="ARBA00023274"/>
    </source>
</evidence>
<dbReference type="Gene3D" id="3.30.160.20">
    <property type="match status" value="1"/>
</dbReference>
<evidence type="ECO:0000313" key="8">
    <source>
        <dbReference type="Proteomes" id="UP001195914"/>
    </source>
</evidence>
<proteinExistence type="inferred from homology"/>
<keyword evidence="8" id="KW-1185">Reference proteome</keyword>
<dbReference type="GO" id="GO:0006412">
    <property type="term" value="P:translation"/>
    <property type="evidence" value="ECO:0007669"/>
    <property type="project" value="InterPro"/>
</dbReference>
<dbReference type="GO" id="GO:0003735">
    <property type="term" value="F:structural constituent of ribosome"/>
    <property type="evidence" value="ECO:0007669"/>
    <property type="project" value="UniProtKB-UniRule"/>
</dbReference>
<dbReference type="EMBL" id="JAHBMH010000007">
    <property type="protein sequence ID" value="KAK1939833.1"/>
    <property type="molecule type" value="Genomic_DNA"/>
</dbReference>
<dbReference type="PANTHER" id="PTHR48277:SF1">
    <property type="entry name" value="MITOCHONDRIAL RIBOSOMAL PROTEIN S5"/>
    <property type="match status" value="1"/>
</dbReference>
<reference evidence="7" key="1">
    <citation type="journal article" date="2014" name="Nucleic Acids Res.">
        <title>The evolutionary dynamics of variant antigen genes in Babesia reveal a history of genomic innovation underlying host-parasite interaction.</title>
        <authorList>
            <person name="Jackson A.P."/>
            <person name="Otto T.D."/>
            <person name="Darby A."/>
            <person name="Ramaprasad A."/>
            <person name="Xia D."/>
            <person name="Echaide I.E."/>
            <person name="Farber M."/>
            <person name="Gahlot S."/>
            <person name="Gamble J."/>
            <person name="Gupta D."/>
            <person name="Gupta Y."/>
            <person name="Jackson L."/>
            <person name="Malandrin L."/>
            <person name="Malas T.B."/>
            <person name="Moussa E."/>
            <person name="Nair M."/>
            <person name="Reid A.J."/>
            <person name="Sanders M."/>
            <person name="Sharma J."/>
            <person name="Tracey A."/>
            <person name="Quail M.A."/>
            <person name="Weir W."/>
            <person name="Wastling J.M."/>
            <person name="Hall N."/>
            <person name="Willadsen P."/>
            <person name="Lingelbach K."/>
            <person name="Shiels B."/>
            <person name="Tait A."/>
            <person name="Berriman M."/>
            <person name="Allred D.R."/>
            <person name="Pain A."/>
        </authorList>
    </citation>
    <scope>NUCLEOTIDE SEQUENCE</scope>
    <source>
        <strain evidence="7">1802A</strain>
    </source>
</reference>
<dbReference type="GO" id="GO:1990904">
    <property type="term" value="C:ribonucleoprotein complex"/>
    <property type="evidence" value="ECO:0007669"/>
    <property type="project" value="UniProtKB-UniRule"/>
</dbReference>
<organism evidence="7 8">
    <name type="scientific">Babesia divergens</name>
    <dbReference type="NCBI Taxonomy" id="32595"/>
    <lineage>
        <taxon>Eukaryota</taxon>
        <taxon>Sar</taxon>
        <taxon>Alveolata</taxon>
        <taxon>Apicomplexa</taxon>
        <taxon>Aconoidasida</taxon>
        <taxon>Piroplasmida</taxon>
        <taxon>Babesiidae</taxon>
        <taxon>Babesia</taxon>
    </lineage>
</organism>
<keyword evidence="2 4" id="KW-0689">Ribosomal protein</keyword>
<dbReference type="PANTHER" id="PTHR48277">
    <property type="entry name" value="MITOCHONDRIAL RIBOSOMAL PROTEIN S5"/>
    <property type="match status" value="1"/>
</dbReference>
<gene>
    <name evidence="7" type="ORF">X943_003794</name>
</gene>
<feature type="domain" description="S5 DRBM" evidence="6">
    <location>
        <begin position="509"/>
        <end position="572"/>
    </location>
</feature>
<comment type="caution">
    <text evidence="7">The sequence shown here is derived from an EMBL/GenBank/DDBJ whole genome shotgun (WGS) entry which is preliminary data.</text>
</comment>
<evidence type="ECO:0000259" key="6">
    <source>
        <dbReference type="PROSITE" id="PS50881"/>
    </source>
</evidence>
<sequence>MLHISVFRLIGRGHAQRVLRKNRAPYHNRYDRIVGDQRERLDSILRKIKYEKDAVAKALDDTQLQLANVFSIEEAQRLLESHEAVTNNDTEPSTHSRAEINEAYRLHRLLRPDAPNFFEVCCCDCNLTSAKEQSFISMKHRLDSVINDHSTDCFKQIIPTDLSLDPSAPGEPGLSDDAEVKEIHLTNWYLALLDFVGLKRDSSNVTHWANSVWPKLKPFLANDFSAISSKEIESWLISHLDRVRHNRGVLKRPNLSEWYDIKRDLPYDGVPYPDALLDERRVGYPLDKAASYLMGLLQLFDKSLVGDIKKECLEGFVKALRKIGLKDWFGVSEGNILSTFFGRSCMEDSATSDVVGRLDSLNMNGQVSALSANLLNMFSKGMEHELESDSLSPSKVFSHLDNRGRKDGLNALDSDRSALLSDADIDTIITEYVQRLGKVSESKVAREYNTVFDRMIEEELEFHSSVGAGKVNEGGIDYKVPAGAQFDAKRNYYVRTREGVDPTLKLENLRSCVLERRRMRTMTKEGRVYFLRVVAAVGDGKGYFGTGVGFGNDIATARGSAVQQALRHMYFIDYDSKEPLTTPVLGQEYGSRVYITPRKMGSGIKTNRKYLPLVYLTGLDNCKVSFHGRSSWLTRAKALRKALEQIYSRRTMCNATGMKYVYVDKPGDHTVHWPDRWFIPLSKEYKDKIASLKNLKRAHFRRHCNRVVLPEEVIPEIPNYARHKFRSPLELREQERKRLAYISTKISVTAEPPKVNSIEPIS</sequence>
<keyword evidence="3 4" id="KW-0687">Ribonucleoprotein</keyword>
<dbReference type="InterPro" id="IPR013810">
    <property type="entry name" value="Ribosomal_uS5_N"/>
</dbReference>